<organism evidence="4 5">
    <name type="scientific">Colletotrichum higginsianum (strain IMI 349063)</name>
    <name type="common">Crucifer anthracnose fungus</name>
    <dbReference type="NCBI Taxonomy" id="759273"/>
    <lineage>
        <taxon>Eukaryota</taxon>
        <taxon>Fungi</taxon>
        <taxon>Dikarya</taxon>
        <taxon>Ascomycota</taxon>
        <taxon>Pezizomycotina</taxon>
        <taxon>Sordariomycetes</taxon>
        <taxon>Hypocreomycetidae</taxon>
        <taxon>Glomerellales</taxon>
        <taxon>Glomerellaceae</taxon>
        <taxon>Colletotrichum</taxon>
        <taxon>Colletotrichum destructivum species complex</taxon>
    </lineage>
</organism>
<evidence type="ECO:0000256" key="2">
    <source>
        <dbReference type="ARBA" id="ARBA00022857"/>
    </source>
</evidence>
<dbReference type="RefSeq" id="XP_018159358.1">
    <property type="nucleotide sequence ID" value="XM_018301508.1"/>
</dbReference>
<evidence type="ECO:0000256" key="1">
    <source>
        <dbReference type="ARBA" id="ARBA00006484"/>
    </source>
</evidence>
<dbReference type="EMBL" id="LTAN01000004">
    <property type="protein sequence ID" value="OBR10841.1"/>
    <property type="molecule type" value="Genomic_DNA"/>
</dbReference>
<dbReference type="PANTHER" id="PTHR43180">
    <property type="entry name" value="3-OXOACYL-(ACYL-CARRIER-PROTEIN) REDUCTASE (AFU_ORTHOLOGUE AFUA_6G11210)"/>
    <property type="match status" value="1"/>
</dbReference>
<dbReference type="AlphaFoldDB" id="A0A1B7YF90"/>
<dbReference type="GO" id="GO:0016491">
    <property type="term" value="F:oxidoreductase activity"/>
    <property type="evidence" value="ECO:0007669"/>
    <property type="project" value="UniProtKB-KW"/>
</dbReference>
<protein>
    <submittedName>
        <fullName evidence="4">Short chain dehydrogenase reductase family</fullName>
    </submittedName>
</protein>
<keyword evidence="5" id="KW-1185">Reference proteome</keyword>
<dbReference type="PRINTS" id="PR00081">
    <property type="entry name" value="GDHRDH"/>
</dbReference>
<keyword evidence="3" id="KW-0560">Oxidoreductase</keyword>
<accession>A0A1B7YF90</accession>
<comment type="similarity">
    <text evidence="1">Belongs to the short-chain dehydrogenases/reductases (SDR) family.</text>
</comment>
<dbReference type="Pfam" id="PF00106">
    <property type="entry name" value="adh_short"/>
    <property type="match status" value="1"/>
</dbReference>
<sequence>MTSLHIDIGEIPTLDGKIVVLTGGSSGIGLAAARIFASKGAKVHVLDRVPIDWDFDIFMIPGQVDDGTRKEKLGRDVDAAIEFHECDMTSWKQLSSVFSGIPHIDIAVANAGVSEEVDYFADIVDEAGELVEPKYSVLDVNVRATLNFVKLALSKFGKQGPGGSLVITTSATAYSPEQSLPVYSASKLFLVGLIRSLRPSIKKFGAVINGVAPAATISKLLPGNLAAPIIQAGAPVSSAFHVGLAVVFSATATQDHQVEAYGRDDPAEVQSSGRWNGRVIVTLGDRWTEVEEPTASLRSQWFGEWPTEMTAFQQKLTDNR</sequence>
<evidence type="ECO:0000256" key="3">
    <source>
        <dbReference type="ARBA" id="ARBA00023002"/>
    </source>
</evidence>
<gene>
    <name evidence="4" type="ORF">CH63R_06533</name>
</gene>
<dbReference type="GeneID" id="28865615"/>
<reference evidence="5" key="1">
    <citation type="journal article" date="2017" name="BMC Genomics">
        <title>Gapless genome assembly of Colletotrichum higginsianum reveals chromosome structure and association of transposable elements with secondary metabolite gene clusters.</title>
        <authorList>
            <person name="Dallery J.-F."/>
            <person name="Lapalu N."/>
            <person name="Zampounis A."/>
            <person name="Pigne S."/>
            <person name="Luyten I."/>
            <person name="Amselem J."/>
            <person name="Wittenberg A.H.J."/>
            <person name="Zhou S."/>
            <person name="de Queiroz M.V."/>
            <person name="Robin G.P."/>
            <person name="Auger A."/>
            <person name="Hainaut M."/>
            <person name="Henrissat B."/>
            <person name="Kim K.-T."/>
            <person name="Lee Y.-H."/>
            <person name="Lespinet O."/>
            <person name="Schwartz D.C."/>
            <person name="Thon M.R."/>
            <person name="O'Connell R.J."/>
        </authorList>
    </citation>
    <scope>NUCLEOTIDE SEQUENCE [LARGE SCALE GENOMIC DNA]</scope>
    <source>
        <strain evidence="5">IMI 349063</strain>
    </source>
</reference>
<evidence type="ECO:0000313" key="4">
    <source>
        <dbReference type="EMBL" id="OBR10841.1"/>
    </source>
</evidence>
<dbReference type="VEuPathDB" id="FungiDB:CH63R_06533"/>
<proteinExistence type="inferred from homology"/>
<dbReference type="SUPFAM" id="SSF51735">
    <property type="entry name" value="NAD(P)-binding Rossmann-fold domains"/>
    <property type="match status" value="1"/>
</dbReference>
<evidence type="ECO:0000313" key="5">
    <source>
        <dbReference type="Proteomes" id="UP000092177"/>
    </source>
</evidence>
<dbReference type="InterPro" id="IPR020904">
    <property type="entry name" value="Sc_DH/Rdtase_CS"/>
</dbReference>
<dbReference type="InterPro" id="IPR002347">
    <property type="entry name" value="SDR_fam"/>
</dbReference>
<dbReference type="PANTHER" id="PTHR43180:SF80">
    <property type="entry name" value="NAD(P)-BINDING PROTEIN"/>
    <property type="match status" value="1"/>
</dbReference>
<dbReference type="OrthoDB" id="37659at2759"/>
<dbReference type="Proteomes" id="UP000092177">
    <property type="component" value="Chromosome 4"/>
</dbReference>
<dbReference type="KEGG" id="chig:CH63R_06533"/>
<keyword evidence="2" id="KW-0521">NADP</keyword>
<dbReference type="PROSITE" id="PS00061">
    <property type="entry name" value="ADH_SHORT"/>
    <property type="match status" value="1"/>
</dbReference>
<dbReference type="InterPro" id="IPR036291">
    <property type="entry name" value="NAD(P)-bd_dom_sf"/>
</dbReference>
<name>A0A1B7YF90_COLHI</name>
<dbReference type="Gene3D" id="3.40.50.720">
    <property type="entry name" value="NAD(P)-binding Rossmann-like Domain"/>
    <property type="match status" value="1"/>
</dbReference>
<comment type="caution">
    <text evidence="4">The sequence shown here is derived from an EMBL/GenBank/DDBJ whole genome shotgun (WGS) entry which is preliminary data.</text>
</comment>